<protein>
    <submittedName>
        <fullName evidence="1">Transcriptional regulator</fullName>
    </submittedName>
</protein>
<dbReference type="Proteomes" id="UP000627538">
    <property type="component" value="Unassembled WGS sequence"/>
</dbReference>
<evidence type="ECO:0000313" key="1">
    <source>
        <dbReference type="EMBL" id="MBD3689842.1"/>
    </source>
</evidence>
<name>A0A8I0KRX6_9ACTO</name>
<dbReference type="AlphaFoldDB" id="A0A8I0KRX6"/>
<reference evidence="1 2" key="1">
    <citation type="submission" date="2020-08" db="EMBL/GenBank/DDBJ databases">
        <title>Winkia gen. nov., sp. nov., isolated from faeces of the Anser albifrons in China.</title>
        <authorList>
            <person name="Liu Q."/>
        </authorList>
    </citation>
    <scope>NUCLEOTIDE SEQUENCE [LARGE SCALE GENOMIC DNA]</scope>
    <source>
        <strain evidence="1 2">C62</strain>
    </source>
</reference>
<dbReference type="RefSeq" id="WP_191071862.1">
    <property type="nucleotide sequence ID" value="NZ_CP060506.1"/>
</dbReference>
<dbReference type="EMBL" id="JACRUO010000001">
    <property type="protein sequence ID" value="MBD3689842.1"/>
    <property type="molecule type" value="Genomic_DNA"/>
</dbReference>
<sequence>MPTGKGQRGKETLLSTADVAAVAGLSPNSIQSYYHAGYMPQPDVTIGVERARMHGWRRETIDEWLANRPGRGRRPKAED</sequence>
<evidence type="ECO:0000313" key="2">
    <source>
        <dbReference type="Proteomes" id="UP000627538"/>
    </source>
</evidence>
<keyword evidence="2" id="KW-1185">Reference proteome</keyword>
<proteinExistence type="predicted"/>
<gene>
    <name evidence="1" type="ORF">H8R10_06345</name>
</gene>
<accession>A0A8I0KRX6</accession>
<comment type="caution">
    <text evidence="1">The sequence shown here is derived from an EMBL/GenBank/DDBJ whole genome shotgun (WGS) entry which is preliminary data.</text>
</comment>
<organism evidence="1 2">
    <name type="scientific">Nanchangia anserum</name>
    <dbReference type="NCBI Taxonomy" id="2692125"/>
    <lineage>
        <taxon>Bacteria</taxon>
        <taxon>Bacillati</taxon>
        <taxon>Actinomycetota</taxon>
        <taxon>Actinomycetes</taxon>
        <taxon>Actinomycetales</taxon>
        <taxon>Actinomycetaceae</taxon>
        <taxon>Nanchangia</taxon>
    </lineage>
</organism>